<evidence type="ECO:0000256" key="1">
    <source>
        <dbReference type="SAM" id="Phobius"/>
    </source>
</evidence>
<dbReference type="OrthoDB" id="5487830at2"/>
<evidence type="ECO:0000313" key="3">
    <source>
        <dbReference type="Proteomes" id="UP000007803"/>
    </source>
</evidence>
<dbReference type="InterPro" id="IPR010266">
    <property type="entry name" value="NnrS"/>
</dbReference>
<keyword evidence="1" id="KW-0472">Membrane</keyword>
<dbReference type="Pfam" id="PF05940">
    <property type="entry name" value="NnrS"/>
    <property type="match status" value="1"/>
</dbReference>
<feature type="transmembrane region" description="Helical" evidence="1">
    <location>
        <begin position="110"/>
        <end position="131"/>
    </location>
</feature>
<dbReference type="RefSeq" id="WP_013326045.1">
    <property type="nucleotide sequence ID" value="NC_014506.1"/>
</dbReference>
<organism evidence="2 3">
    <name type="scientific">Sulfurimonas autotrophica (strain ATCC BAA-671 / DSM 16294 / JCM 11897 / OK10)</name>
    <dbReference type="NCBI Taxonomy" id="563040"/>
    <lineage>
        <taxon>Bacteria</taxon>
        <taxon>Pseudomonadati</taxon>
        <taxon>Campylobacterota</taxon>
        <taxon>Epsilonproteobacteria</taxon>
        <taxon>Campylobacterales</taxon>
        <taxon>Sulfurimonadaceae</taxon>
        <taxon>Sulfurimonas</taxon>
    </lineage>
</organism>
<feature type="transmembrane region" description="Helical" evidence="1">
    <location>
        <begin position="16"/>
        <end position="38"/>
    </location>
</feature>
<feature type="transmembrane region" description="Helical" evidence="1">
    <location>
        <begin position="290"/>
        <end position="311"/>
    </location>
</feature>
<keyword evidence="3" id="KW-1185">Reference proteome</keyword>
<gene>
    <name evidence="2" type="ordered locus">Saut_0240</name>
</gene>
<protein>
    <submittedName>
        <fullName evidence="2">NnrS family protein</fullName>
    </submittedName>
</protein>
<dbReference type="STRING" id="563040.Saut_0240"/>
<feature type="transmembrane region" description="Helical" evidence="1">
    <location>
        <begin position="50"/>
        <end position="71"/>
    </location>
</feature>
<feature type="transmembrane region" description="Helical" evidence="1">
    <location>
        <begin position="83"/>
        <end position="104"/>
    </location>
</feature>
<dbReference type="KEGG" id="sua:Saut_0240"/>
<keyword evidence="1" id="KW-1133">Transmembrane helix</keyword>
<feature type="transmembrane region" description="Helical" evidence="1">
    <location>
        <begin position="358"/>
        <end position="379"/>
    </location>
</feature>
<keyword evidence="1" id="KW-0812">Transmembrane</keyword>
<accession>E0UTQ8</accession>
<feature type="transmembrane region" description="Helical" evidence="1">
    <location>
        <begin position="167"/>
        <end position="186"/>
    </location>
</feature>
<feature type="transmembrane region" description="Helical" evidence="1">
    <location>
        <begin position="206"/>
        <end position="222"/>
    </location>
</feature>
<reference evidence="3" key="1">
    <citation type="journal article" date="2010" name="Stand. Genomic Sci.">
        <title>Complete genome sequence of Sulfurimonas autotrophica type strain (OK10).</title>
        <authorList>
            <person name="Sikorski J."/>
            <person name="Munk C."/>
            <person name="Lapidus A."/>
            <person name="Djao O."/>
            <person name="Lucas S."/>
            <person name="Glavina Del Rio T."/>
            <person name="Nolan M."/>
            <person name="Tice H."/>
            <person name="Han C."/>
            <person name="Cheng J."/>
            <person name="Tapia R."/>
            <person name="Goodwin L."/>
            <person name="Pitluck S."/>
            <person name="Liolios K."/>
            <person name="Ivanova N."/>
            <person name="Mavromatis K."/>
            <person name="Mikhailova N."/>
            <person name="Pati A."/>
            <person name="Sims D."/>
            <person name="Meincke L."/>
            <person name="Brettin T."/>
            <person name="Detter J."/>
            <person name="Chen A."/>
            <person name="Palaniappan K."/>
            <person name="Land M."/>
            <person name="Hauser L."/>
            <person name="Chang Y."/>
            <person name="Jeffries C."/>
            <person name="Rohde M."/>
            <person name="Lang E."/>
            <person name="Spring S."/>
            <person name="Goker M."/>
            <person name="Woyke T."/>
            <person name="Bristow J."/>
            <person name="Eisen J."/>
            <person name="Markowitz V."/>
            <person name="Hugenholtz P."/>
            <person name="Kyrpides N."/>
            <person name="Klenk H."/>
        </authorList>
    </citation>
    <scope>NUCLEOTIDE SEQUENCE [LARGE SCALE GENOMIC DNA]</scope>
    <source>
        <strain evidence="3">ATCC BAA-671 / DSM 16294 / JCM 11897 / OK10</strain>
    </source>
</reference>
<proteinExistence type="predicted"/>
<dbReference type="AlphaFoldDB" id="E0UTQ8"/>
<dbReference type="Proteomes" id="UP000007803">
    <property type="component" value="Chromosome"/>
</dbReference>
<sequence length="388" mass="44214">MQTKENYFLSQPHQPFFLLGIINAIVMMLIFALGYKGVLSLHGDSLTFHSYSLIFLVFTNFFTGFIFTTFPRFNQTQVIEKKYYTNIFYANTLASLLFLVGAFSSELLTLGAMLLSLIAQIFIVLKLKNIYETGMAPDKSDSFWILNANYFGLFGNALFILSFFVPAILPIAITISFYMYLIFFAFSVGQRMIPFFSHSFAQKNESFIKIIFILFVLKSIFASADIKSVQILVDLLLAGYMFLEFKRWDLHPFQSPPILWILHLALFWLPVSFFLSALSLGAEIFLDTSFYFLNIHLLAIGFLTTLLIGFGTRVTLGHSGQPPQADTLATKIFLSIQMVVLLRALFSINVAFGWGLNFLFDISFTAWLLLFLVWGGRYFKVLVFGSKL</sequence>
<dbReference type="eggNOG" id="COG3213">
    <property type="taxonomic scope" value="Bacteria"/>
</dbReference>
<dbReference type="EMBL" id="CP002205">
    <property type="protein sequence ID" value="ADN08289.1"/>
    <property type="molecule type" value="Genomic_DNA"/>
</dbReference>
<name>E0UTQ8_SULAO</name>
<feature type="transmembrane region" description="Helical" evidence="1">
    <location>
        <begin position="143"/>
        <end position="161"/>
    </location>
</feature>
<evidence type="ECO:0000313" key="2">
    <source>
        <dbReference type="EMBL" id="ADN08289.1"/>
    </source>
</evidence>
<dbReference type="HOGENOM" id="CLU_041785_0_0_7"/>
<feature type="transmembrane region" description="Helical" evidence="1">
    <location>
        <begin position="257"/>
        <end position="278"/>
    </location>
</feature>
<feature type="transmembrane region" description="Helical" evidence="1">
    <location>
        <begin position="332"/>
        <end position="352"/>
    </location>
</feature>